<protein>
    <submittedName>
        <fullName evidence="1">Crp/Fnr family transcriptional regulator</fullName>
    </submittedName>
</protein>
<gene>
    <name evidence="1" type="ORF">B7Z70_12070</name>
</gene>
<accession>A0A257SPP3</accession>
<dbReference type="EMBL" id="NCBC01000575">
    <property type="protein sequence ID" value="OYV74371.1"/>
    <property type="molecule type" value="Genomic_DNA"/>
</dbReference>
<proteinExistence type="predicted"/>
<dbReference type="AlphaFoldDB" id="A0A257SPP3"/>
<reference evidence="1 2" key="1">
    <citation type="submission" date="2017-03" db="EMBL/GenBank/DDBJ databases">
        <title>Lifting the veil on microbial sulfur biogeochemistry in mining wastewaters.</title>
        <authorList>
            <person name="Kantor R.S."/>
            <person name="Colenbrander Nelson T."/>
            <person name="Marshall S."/>
            <person name="Bennett D."/>
            <person name="Apte S."/>
            <person name="Camacho D."/>
            <person name="Thomas B.C."/>
            <person name="Warren L.A."/>
            <person name="Banfield J.F."/>
        </authorList>
    </citation>
    <scope>NUCLEOTIDE SEQUENCE [LARGE SCALE GENOMIC DNA]</scope>
    <source>
        <strain evidence="1">21-59-9</strain>
    </source>
</reference>
<dbReference type="Proteomes" id="UP000216779">
    <property type="component" value="Unassembled WGS sequence"/>
</dbReference>
<sequence>MPRTEDVNLTPLENVAPMGNSKEALLLRLHHTPLFSAWPNDMIAPLLAQSQ</sequence>
<comment type="caution">
    <text evidence="1">The sequence shown here is derived from an EMBL/GenBank/DDBJ whole genome shotgun (WGS) entry which is preliminary data.</text>
</comment>
<name>A0A257SPP3_9PROT</name>
<evidence type="ECO:0000313" key="2">
    <source>
        <dbReference type="Proteomes" id="UP000216779"/>
    </source>
</evidence>
<organism evidence="1 2">
    <name type="scientific">Acidithiobacillus ferrivorans</name>
    <dbReference type="NCBI Taxonomy" id="160808"/>
    <lineage>
        <taxon>Bacteria</taxon>
        <taxon>Pseudomonadati</taxon>
        <taxon>Pseudomonadota</taxon>
        <taxon>Acidithiobacillia</taxon>
        <taxon>Acidithiobacillales</taxon>
        <taxon>Acidithiobacillaceae</taxon>
        <taxon>Acidithiobacillus</taxon>
    </lineage>
</organism>
<feature type="non-terminal residue" evidence="1">
    <location>
        <position position="51"/>
    </location>
</feature>
<evidence type="ECO:0000313" key="1">
    <source>
        <dbReference type="EMBL" id="OYV74371.1"/>
    </source>
</evidence>